<evidence type="ECO:0000313" key="3">
    <source>
        <dbReference type="EMBL" id="MBH0778987.1"/>
    </source>
</evidence>
<evidence type="ECO:0008006" key="5">
    <source>
        <dbReference type="Google" id="ProtNLM"/>
    </source>
</evidence>
<proteinExistence type="predicted"/>
<evidence type="ECO:0000313" key="4">
    <source>
        <dbReference type="Proteomes" id="UP000655751"/>
    </source>
</evidence>
<dbReference type="EMBL" id="JADMLG010000009">
    <property type="protein sequence ID" value="MBH0778987.1"/>
    <property type="molecule type" value="Genomic_DNA"/>
</dbReference>
<accession>A0A931N4R8</accession>
<feature type="transmembrane region" description="Helical" evidence="2">
    <location>
        <begin position="29"/>
        <end position="52"/>
    </location>
</feature>
<comment type="caution">
    <text evidence="3">The sequence shown here is derived from an EMBL/GenBank/DDBJ whole genome shotgun (WGS) entry which is preliminary data.</text>
</comment>
<sequence length="249" mass="25354">MAYPQYPGAYDPYPQGHVSAPSGATAITAGVLAVLGCVASLIGGSVSLYFGLSEFGSELSDYDDTGLLGNDTYYTIVVATGAVGIIIAFLLGIGSVLLFNRKSSGRTLVVLGSAATVLSQIVSVGYVMSQLGSFGATGGGMVTSGTPGVIGVVFPIVTSILALVPPTSRWLAHRPSSVGGYPPSGFVPGGQPPGYGYPQAGYPQPGYPQQGYPQAAPVYPVAAPTPYPAADYTPAPVSQDGSWQRPQGW</sequence>
<keyword evidence="2" id="KW-0472">Membrane</keyword>
<protein>
    <recommendedName>
        <fullName evidence="5">DUF5336 domain-containing protein</fullName>
    </recommendedName>
</protein>
<dbReference type="AlphaFoldDB" id="A0A931N4R8"/>
<dbReference type="RefSeq" id="WP_196151308.1">
    <property type="nucleotide sequence ID" value="NZ_JADMLG010000009.1"/>
</dbReference>
<reference evidence="3" key="1">
    <citation type="submission" date="2020-11" db="EMBL/GenBank/DDBJ databases">
        <title>Nocardia NEAU-351.nov., a novel actinomycete isolated from the cow dung.</title>
        <authorList>
            <person name="Zhang X."/>
        </authorList>
    </citation>
    <scope>NUCLEOTIDE SEQUENCE</scope>
    <source>
        <strain evidence="3">NEAU-351</strain>
    </source>
</reference>
<organism evidence="3 4">
    <name type="scientific">Nocardia bovistercoris</name>
    <dbReference type="NCBI Taxonomy" id="2785916"/>
    <lineage>
        <taxon>Bacteria</taxon>
        <taxon>Bacillati</taxon>
        <taxon>Actinomycetota</taxon>
        <taxon>Actinomycetes</taxon>
        <taxon>Mycobacteriales</taxon>
        <taxon>Nocardiaceae</taxon>
        <taxon>Nocardia</taxon>
    </lineage>
</organism>
<keyword evidence="4" id="KW-1185">Reference proteome</keyword>
<evidence type="ECO:0000256" key="1">
    <source>
        <dbReference type="SAM" id="MobiDB-lite"/>
    </source>
</evidence>
<evidence type="ECO:0000256" key="2">
    <source>
        <dbReference type="SAM" id="Phobius"/>
    </source>
</evidence>
<dbReference type="Proteomes" id="UP000655751">
    <property type="component" value="Unassembled WGS sequence"/>
</dbReference>
<feature type="compositionally biased region" description="Polar residues" evidence="1">
    <location>
        <begin position="239"/>
        <end position="249"/>
    </location>
</feature>
<feature type="region of interest" description="Disordered" evidence="1">
    <location>
        <begin position="230"/>
        <end position="249"/>
    </location>
</feature>
<feature type="transmembrane region" description="Helical" evidence="2">
    <location>
        <begin position="108"/>
        <end position="128"/>
    </location>
</feature>
<keyword evidence="2" id="KW-1133">Transmembrane helix</keyword>
<feature type="transmembrane region" description="Helical" evidence="2">
    <location>
        <begin position="72"/>
        <end position="99"/>
    </location>
</feature>
<feature type="transmembrane region" description="Helical" evidence="2">
    <location>
        <begin position="148"/>
        <end position="164"/>
    </location>
</feature>
<gene>
    <name evidence="3" type="ORF">IT779_22165</name>
</gene>
<name>A0A931N4R8_9NOCA</name>
<keyword evidence="2" id="KW-0812">Transmembrane</keyword>